<protein>
    <submittedName>
        <fullName evidence="2">Uncharacterized protein</fullName>
    </submittedName>
</protein>
<feature type="compositionally biased region" description="Low complexity" evidence="1">
    <location>
        <begin position="49"/>
        <end position="58"/>
    </location>
</feature>
<organism evidence="2">
    <name type="scientific">Tetraselmis sp. GSL018</name>
    <dbReference type="NCBI Taxonomy" id="582737"/>
    <lineage>
        <taxon>Eukaryota</taxon>
        <taxon>Viridiplantae</taxon>
        <taxon>Chlorophyta</taxon>
        <taxon>core chlorophytes</taxon>
        <taxon>Chlorodendrophyceae</taxon>
        <taxon>Chlorodendrales</taxon>
        <taxon>Chlorodendraceae</taxon>
        <taxon>Tetraselmis</taxon>
    </lineage>
</organism>
<sequence length="141" mass="15581">CPFSPPRPPNPWARIEGPADGQQRFPENAAPRLQGCRSAGWRPRRASRPPRSTTSSGALSRGRPEAAPSPPPTELMAAFPVGNRCIELWNATKGAEWRHKQCPRQQSPAPRIANALSTNPFQLFGTKETVPSLSWRNCSFR</sequence>
<dbReference type="EMBL" id="GBEZ01022463">
    <property type="protein sequence ID" value="JAC64378.1"/>
    <property type="molecule type" value="Transcribed_RNA"/>
</dbReference>
<feature type="region of interest" description="Disordered" evidence="1">
    <location>
        <begin position="1"/>
        <end position="75"/>
    </location>
</feature>
<gene>
    <name evidence="2" type="ORF">TSPGSL018_18432</name>
</gene>
<evidence type="ECO:0000313" key="2">
    <source>
        <dbReference type="EMBL" id="JAC64378.1"/>
    </source>
</evidence>
<reference evidence="2" key="1">
    <citation type="submission" date="2014-05" db="EMBL/GenBank/DDBJ databases">
        <title>The transcriptome of the halophilic microalga Tetraselmis sp. GSL018 isolated from the Great Salt Lake, Utah.</title>
        <authorList>
            <person name="Jinkerson R.E."/>
            <person name="D'Adamo S."/>
            <person name="Posewitz M.C."/>
        </authorList>
    </citation>
    <scope>NUCLEOTIDE SEQUENCE</scope>
    <source>
        <strain evidence="2">GSL018</strain>
    </source>
</reference>
<feature type="non-terminal residue" evidence="2">
    <location>
        <position position="141"/>
    </location>
</feature>
<evidence type="ECO:0000256" key="1">
    <source>
        <dbReference type="SAM" id="MobiDB-lite"/>
    </source>
</evidence>
<dbReference type="AlphaFoldDB" id="A0A061QXD6"/>
<name>A0A061QXD6_9CHLO</name>
<proteinExistence type="predicted"/>
<accession>A0A061QXD6</accession>
<feature type="compositionally biased region" description="Pro residues" evidence="1">
    <location>
        <begin position="1"/>
        <end position="11"/>
    </location>
</feature>
<feature type="non-terminal residue" evidence="2">
    <location>
        <position position="1"/>
    </location>
</feature>